<dbReference type="EMBL" id="JAOYFC010000002">
    <property type="protein sequence ID" value="MCV6824979.1"/>
    <property type="molecule type" value="Genomic_DNA"/>
</dbReference>
<proteinExistence type="predicted"/>
<feature type="compositionally biased region" description="Basic and acidic residues" evidence="3">
    <location>
        <begin position="86"/>
        <end position="110"/>
    </location>
</feature>
<feature type="compositionally biased region" description="Basic residues" evidence="3">
    <location>
        <begin position="147"/>
        <end position="159"/>
    </location>
</feature>
<evidence type="ECO:0000256" key="1">
    <source>
        <dbReference type="ARBA" id="ARBA00022723"/>
    </source>
</evidence>
<reference evidence="6" key="1">
    <citation type="submission" date="2022-10" db="EMBL/GenBank/DDBJ databases">
        <authorList>
            <person name="Yue Y."/>
        </authorList>
    </citation>
    <scope>NUCLEOTIDE SEQUENCE</scope>
    <source>
        <strain evidence="6">Z654</strain>
    </source>
</reference>
<dbReference type="PANTHER" id="PTHR10827:SF98">
    <property type="entry name" value="45 KDA CALCIUM-BINDING PROTEIN"/>
    <property type="match status" value="1"/>
</dbReference>
<keyword evidence="4" id="KW-0732">Signal</keyword>
<feature type="domain" description="EF-hand" evidence="5">
    <location>
        <begin position="57"/>
        <end position="92"/>
    </location>
</feature>
<keyword evidence="1" id="KW-0479">Metal-binding</keyword>
<dbReference type="Pfam" id="PF13499">
    <property type="entry name" value="EF-hand_7"/>
    <property type="match status" value="1"/>
</dbReference>
<keyword evidence="2" id="KW-0677">Repeat</keyword>
<dbReference type="AlphaFoldDB" id="A0AAE3IZP7"/>
<feature type="signal peptide" evidence="4">
    <location>
        <begin position="1"/>
        <end position="22"/>
    </location>
</feature>
<keyword evidence="7" id="KW-1185">Reference proteome</keyword>
<evidence type="ECO:0000256" key="4">
    <source>
        <dbReference type="SAM" id="SignalP"/>
    </source>
</evidence>
<dbReference type="Pfam" id="PF13202">
    <property type="entry name" value="EF-hand_5"/>
    <property type="match status" value="2"/>
</dbReference>
<dbReference type="Gene3D" id="1.10.238.10">
    <property type="entry name" value="EF-hand"/>
    <property type="match status" value="3"/>
</dbReference>
<dbReference type="RefSeq" id="WP_263953829.1">
    <property type="nucleotide sequence ID" value="NZ_JAOYFC010000002.1"/>
</dbReference>
<feature type="region of interest" description="Disordered" evidence="3">
    <location>
        <begin position="78"/>
        <end position="167"/>
    </location>
</feature>
<dbReference type="Proteomes" id="UP001208041">
    <property type="component" value="Unassembled WGS sequence"/>
</dbReference>
<dbReference type="SUPFAM" id="SSF47473">
    <property type="entry name" value="EF-hand"/>
    <property type="match status" value="1"/>
</dbReference>
<evidence type="ECO:0000313" key="6">
    <source>
        <dbReference type="EMBL" id="MCV6824979.1"/>
    </source>
</evidence>
<name>A0AAE3IZP7_9RHOB</name>
<protein>
    <submittedName>
        <fullName evidence="6">EF-hand domain-containing protein</fullName>
    </submittedName>
</protein>
<dbReference type="PROSITE" id="PS50222">
    <property type="entry name" value="EF_HAND_2"/>
    <property type="match status" value="2"/>
</dbReference>
<dbReference type="InterPro" id="IPR018247">
    <property type="entry name" value="EF_Hand_1_Ca_BS"/>
</dbReference>
<accession>A0AAE3IZP7</accession>
<evidence type="ECO:0000313" key="7">
    <source>
        <dbReference type="Proteomes" id="UP001208041"/>
    </source>
</evidence>
<dbReference type="InterPro" id="IPR011992">
    <property type="entry name" value="EF-hand-dom_pair"/>
</dbReference>
<sequence>MKHMTLIAGLSAGLLLVATAGAAISQTDSEKGDKRGGARFNIEEIDTNGDGMISQEEIAAHQAARFKAMDIDGDGKISSEEMAAQADKKRAERKENRSERMIKALDKDGDGLVSEEEMQARSMGDDMFEKLDKDGDGLLSMEELKAGHKHLGKKKGKRGPKGERGSE</sequence>
<feature type="compositionally biased region" description="Basic and acidic residues" evidence="3">
    <location>
        <begin position="123"/>
        <end position="146"/>
    </location>
</feature>
<evidence type="ECO:0000256" key="3">
    <source>
        <dbReference type="SAM" id="MobiDB-lite"/>
    </source>
</evidence>
<dbReference type="PROSITE" id="PS00018">
    <property type="entry name" value="EF_HAND_1"/>
    <property type="match status" value="2"/>
</dbReference>
<evidence type="ECO:0000259" key="5">
    <source>
        <dbReference type="PROSITE" id="PS50222"/>
    </source>
</evidence>
<dbReference type="PANTHER" id="PTHR10827">
    <property type="entry name" value="RETICULOCALBIN"/>
    <property type="match status" value="1"/>
</dbReference>
<evidence type="ECO:0000256" key="2">
    <source>
        <dbReference type="ARBA" id="ARBA00022737"/>
    </source>
</evidence>
<dbReference type="SMART" id="SM00054">
    <property type="entry name" value="EFh"/>
    <property type="match status" value="4"/>
</dbReference>
<feature type="chain" id="PRO_5042161865" evidence="4">
    <location>
        <begin position="23"/>
        <end position="167"/>
    </location>
</feature>
<organism evidence="6 7">
    <name type="scientific">Halocynthiibacter halioticoli</name>
    <dbReference type="NCBI Taxonomy" id="2986804"/>
    <lineage>
        <taxon>Bacteria</taxon>
        <taxon>Pseudomonadati</taxon>
        <taxon>Pseudomonadota</taxon>
        <taxon>Alphaproteobacteria</taxon>
        <taxon>Rhodobacterales</taxon>
        <taxon>Paracoccaceae</taxon>
        <taxon>Halocynthiibacter</taxon>
    </lineage>
</organism>
<gene>
    <name evidence="6" type="ORF">OH136_10470</name>
</gene>
<dbReference type="GO" id="GO:0005509">
    <property type="term" value="F:calcium ion binding"/>
    <property type="evidence" value="ECO:0007669"/>
    <property type="project" value="InterPro"/>
</dbReference>
<dbReference type="InterPro" id="IPR002048">
    <property type="entry name" value="EF_hand_dom"/>
</dbReference>
<dbReference type="CDD" id="cd00051">
    <property type="entry name" value="EFh"/>
    <property type="match status" value="1"/>
</dbReference>
<comment type="caution">
    <text evidence="6">The sequence shown here is derived from an EMBL/GenBank/DDBJ whole genome shotgun (WGS) entry which is preliminary data.</text>
</comment>
<feature type="domain" description="EF-hand" evidence="5">
    <location>
        <begin position="119"/>
        <end position="154"/>
    </location>
</feature>